<dbReference type="Proteomes" id="UP000306912">
    <property type="component" value="Unassembled WGS sequence"/>
</dbReference>
<feature type="transmembrane region" description="Helical" evidence="2">
    <location>
        <begin position="353"/>
        <end position="372"/>
    </location>
</feature>
<feature type="transmembrane region" description="Helical" evidence="2">
    <location>
        <begin position="168"/>
        <end position="185"/>
    </location>
</feature>
<feature type="compositionally biased region" description="Polar residues" evidence="1">
    <location>
        <begin position="610"/>
        <end position="630"/>
    </location>
</feature>
<reference evidence="4 5" key="1">
    <citation type="submission" date="2019-05" db="EMBL/GenBank/DDBJ databases">
        <title>Culicoidintestinum kansasii gen. nov., sp. nov. from the gastrointestinal tract of the biting midge, Culicoides sonorensis.</title>
        <authorList>
            <person name="Neupane S."/>
            <person name="Ghosh A."/>
            <person name="Gunther S."/>
            <person name="Martin K."/>
            <person name="Zurek L."/>
        </authorList>
    </citation>
    <scope>NUCLEOTIDE SEQUENCE [LARGE SCALE GENOMIC DNA]</scope>
    <source>
        <strain evidence="4 5">CS-1</strain>
    </source>
</reference>
<gene>
    <name evidence="4" type="ORF">FEZ08_11745</name>
</gene>
<feature type="transmembrane region" description="Helical" evidence="2">
    <location>
        <begin position="378"/>
        <end position="397"/>
    </location>
</feature>
<proteinExistence type="predicted"/>
<keyword evidence="2" id="KW-1133">Transmembrane helix</keyword>
<feature type="chain" id="PRO_5024280897" description="YtxH domain-containing protein" evidence="3">
    <location>
        <begin position="28"/>
        <end position="666"/>
    </location>
</feature>
<feature type="signal peptide" evidence="3">
    <location>
        <begin position="1"/>
        <end position="27"/>
    </location>
</feature>
<feature type="compositionally biased region" description="Polar residues" evidence="1">
    <location>
        <begin position="588"/>
        <end position="601"/>
    </location>
</feature>
<organism evidence="4 5">
    <name type="scientific">Culicoidibacter larvae</name>
    <dbReference type="NCBI Taxonomy" id="2579976"/>
    <lineage>
        <taxon>Bacteria</taxon>
        <taxon>Bacillati</taxon>
        <taxon>Bacillota</taxon>
        <taxon>Culicoidibacteria</taxon>
        <taxon>Culicoidibacterales</taxon>
        <taxon>Culicoidibacteraceae</taxon>
        <taxon>Culicoidibacter</taxon>
    </lineage>
</organism>
<evidence type="ECO:0000313" key="4">
    <source>
        <dbReference type="EMBL" id="TLG71077.1"/>
    </source>
</evidence>
<evidence type="ECO:0008006" key="6">
    <source>
        <dbReference type="Google" id="ProtNLM"/>
    </source>
</evidence>
<comment type="caution">
    <text evidence="4">The sequence shown here is derived from an EMBL/GenBank/DDBJ whole genome shotgun (WGS) entry which is preliminary data.</text>
</comment>
<feature type="compositionally biased region" description="Basic and acidic residues" evidence="1">
    <location>
        <begin position="655"/>
        <end position="666"/>
    </location>
</feature>
<feature type="compositionally biased region" description="Acidic residues" evidence="1">
    <location>
        <begin position="532"/>
        <end position="541"/>
    </location>
</feature>
<keyword evidence="2" id="KW-0812">Transmembrane</keyword>
<keyword evidence="3" id="KW-0732">Signal</keyword>
<keyword evidence="2" id="KW-0472">Membrane</keyword>
<feature type="transmembrane region" description="Helical" evidence="2">
    <location>
        <begin position="108"/>
        <end position="134"/>
    </location>
</feature>
<accession>A0A5R8Q7Q0</accession>
<dbReference type="InParanoid" id="A0A5R8Q7Q0"/>
<feature type="transmembrane region" description="Helical" evidence="2">
    <location>
        <begin position="197"/>
        <end position="216"/>
    </location>
</feature>
<dbReference type="RefSeq" id="WP_138192639.1">
    <property type="nucleotide sequence ID" value="NZ_VBWP01000017.1"/>
</dbReference>
<feature type="transmembrane region" description="Helical" evidence="2">
    <location>
        <begin position="409"/>
        <end position="429"/>
    </location>
</feature>
<evidence type="ECO:0000313" key="5">
    <source>
        <dbReference type="Proteomes" id="UP000306912"/>
    </source>
</evidence>
<dbReference type="EMBL" id="VBWP01000017">
    <property type="protein sequence ID" value="TLG71077.1"/>
    <property type="molecule type" value="Genomic_DNA"/>
</dbReference>
<dbReference type="AlphaFoldDB" id="A0A5R8Q7Q0"/>
<protein>
    <recommendedName>
        <fullName evidence="6">YtxH domain-containing protein</fullName>
    </recommendedName>
</protein>
<sequence>MRKFKFICIGLLLGIMISVNIATPVSANDTGQNCNEVQCEPSDYEESPVGERPQDTEALDFFTAAIVSKSKEVYEQFEKTTMYAKNFMATAFGVPKYDATWSGDIGGILLFIVSLIVMILQMIGSLIAYLVWFFETLVAGSFIKDIVMSVQSYVNITVFEWDKGMNSFGAVILTIIAIALIASYVMKGMNKLTPINVLKFIGSTVFSCVLVGVIAFNMTDIDKAIENVTADFFSVVVFNGDDTTGEVPLEVQDKTSSYELLFLQPWLIQNFEVGSIAELDIILARDPALYNNMTAQELVNKILPCSFLARDKQNTCYEQTTNMTASEFKTKQYFQILNSEHQVTYVTGLAKSLLLFVHKISIAIPVFLLSAIRGVFELIRWLTLVFIFPALIMQIVFKKKYATFILNRFLWHLFAWGIATLCVVIKHVYVELLAQAIANTHFLAILVVDALLLAALVLAWHFREQLMQWLGKVLKAVGSMMVSSIIDPDYSPLDFMKSAASGLNEAGMATFGKLGHAMANPGGSGNSKNDDTNNDPDDDDPKDNKKKPLGSTPNSSAAGDQPEEDENKLAPTSDKQNPENDIDPLVSDVQNIPLTDSNMNASGDAGITHDNPTVDDSSSGELPPRTTYSESTDDAGIVYRYKAQEPEEQVNKAQSEVDRAVSDHDS</sequence>
<evidence type="ECO:0000256" key="3">
    <source>
        <dbReference type="SAM" id="SignalP"/>
    </source>
</evidence>
<name>A0A5R8Q7Q0_9FIRM</name>
<evidence type="ECO:0000256" key="2">
    <source>
        <dbReference type="SAM" id="Phobius"/>
    </source>
</evidence>
<evidence type="ECO:0000256" key="1">
    <source>
        <dbReference type="SAM" id="MobiDB-lite"/>
    </source>
</evidence>
<feature type="transmembrane region" description="Helical" evidence="2">
    <location>
        <begin position="441"/>
        <end position="462"/>
    </location>
</feature>
<keyword evidence="5" id="KW-1185">Reference proteome</keyword>
<feature type="region of interest" description="Disordered" evidence="1">
    <location>
        <begin position="517"/>
        <end position="666"/>
    </location>
</feature>